<dbReference type="PANTHER" id="PTHR43150:SF4">
    <property type="entry name" value="L-GLYCERALDEHYDE 3-PHOSPHATE REDUCTASE"/>
    <property type="match status" value="1"/>
</dbReference>
<dbReference type="GO" id="GO:0051596">
    <property type="term" value="P:methylglyoxal catabolic process"/>
    <property type="evidence" value="ECO:0007669"/>
    <property type="project" value="TreeGrafter"/>
</dbReference>
<keyword evidence="6" id="KW-1185">Reference proteome</keyword>
<evidence type="ECO:0000256" key="1">
    <source>
        <dbReference type="ARBA" id="ARBA00006515"/>
    </source>
</evidence>
<dbReference type="InterPro" id="IPR036812">
    <property type="entry name" value="NAD(P)_OxRdtase_dom_sf"/>
</dbReference>
<dbReference type="PANTHER" id="PTHR43150">
    <property type="entry name" value="HYPERKINETIC, ISOFORM M"/>
    <property type="match status" value="1"/>
</dbReference>
<dbReference type="Gene3D" id="3.20.20.100">
    <property type="entry name" value="NADP-dependent oxidoreductase domain"/>
    <property type="match status" value="1"/>
</dbReference>
<dbReference type="InterPro" id="IPR005399">
    <property type="entry name" value="K_chnl_volt-dep_bsu_KCNAB-rel"/>
</dbReference>
<dbReference type="EMBL" id="CP032698">
    <property type="protein sequence ID" value="AYG80785.1"/>
    <property type="molecule type" value="Genomic_DNA"/>
</dbReference>
<name>A0A387HAA4_9ACTN</name>
<keyword evidence="2" id="KW-0521">NADP</keyword>
<dbReference type="AlphaFoldDB" id="A0A387HAA4"/>
<gene>
    <name evidence="5" type="primary">gpr_2</name>
    <name evidence="5" type="ORF">DWB77_02923</name>
</gene>
<evidence type="ECO:0000313" key="5">
    <source>
        <dbReference type="EMBL" id="AYG80785.1"/>
    </source>
</evidence>
<feature type="domain" description="NADP-dependent oxidoreductase" evidence="4">
    <location>
        <begin position="48"/>
        <end position="360"/>
    </location>
</feature>
<dbReference type="SUPFAM" id="SSF51430">
    <property type="entry name" value="NAD(P)-linked oxidoreductase"/>
    <property type="match status" value="1"/>
</dbReference>
<dbReference type="NCBIfam" id="NF007388">
    <property type="entry name" value="PRK09912.1"/>
    <property type="match status" value="1"/>
</dbReference>
<evidence type="ECO:0000313" key="6">
    <source>
        <dbReference type="Proteomes" id="UP000271554"/>
    </source>
</evidence>
<dbReference type="EC" id="1.1.1.-" evidence="5"/>
<comment type="similarity">
    <text evidence="1">Belongs to the shaker potassium channel beta subunit family.</text>
</comment>
<protein>
    <submittedName>
        <fullName evidence="5">L-glyceraldehyde 3-phosphate reductase</fullName>
        <ecNumber evidence="5">1.1.1.-</ecNumber>
    </submittedName>
</protein>
<organism evidence="5 6">
    <name type="scientific">Streptomyces hundungensis</name>
    <dbReference type="NCBI Taxonomy" id="1077946"/>
    <lineage>
        <taxon>Bacteria</taxon>
        <taxon>Bacillati</taxon>
        <taxon>Actinomycetota</taxon>
        <taxon>Actinomycetes</taxon>
        <taxon>Kitasatosporales</taxon>
        <taxon>Streptomycetaceae</taxon>
        <taxon>Streptomyces</taxon>
    </lineage>
</organism>
<proteinExistence type="inferred from homology"/>
<keyword evidence="3 5" id="KW-0560">Oxidoreductase</keyword>
<accession>A0A387HAA4</accession>
<evidence type="ECO:0000259" key="4">
    <source>
        <dbReference type="Pfam" id="PF00248"/>
    </source>
</evidence>
<dbReference type="GO" id="GO:0016491">
    <property type="term" value="F:oxidoreductase activity"/>
    <property type="evidence" value="ECO:0007669"/>
    <property type="project" value="UniProtKB-KW"/>
</dbReference>
<dbReference type="KEGG" id="shun:DWB77_02923"/>
<sequence length="374" mass="40763">MAAQLGLSQVRDKQRNVTESLRFLAAPDRYDSMEYRRTGRSGLKLPAVSLGLWHNFGDDRALDTQRAILRRAFDLGVTHFDLANNYGPPAGSAELNFGKIFGQDFAAYRDELVISTKAGYLMHPGPYGEWGSRKYLLSSLDASLSRMGLDYVDIFYSHRFDPETPLEETMGALASAVQQGKALYVGVSSYTSEQTAEAARILKEMGVPALIHQPSYSMINRWTERSEARWGSPRTESGGGLLDTLEAAGMGCISFAPLAQGLLTDKYLQGIPEGSRATQGKSLDPGLLSDEVVRRLRGLNDIASRRGQSLAQLALAWVLRDPRMTSALIGASSVRQLEQNVAALAGPPLTDGELKEIDAFAVDTEGTNIWAGRG</sequence>
<reference evidence="5 6" key="1">
    <citation type="submission" date="2018-10" db="EMBL/GenBank/DDBJ databases">
        <title>Relationship between Morphology and Antimicrobial Activity in Streptomyces.</title>
        <authorList>
            <person name="Kang H.J."/>
            <person name="Kim S.B."/>
        </authorList>
    </citation>
    <scope>NUCLEOTIDE SEQUENCE [LARGE SCALE GENOMIC DNA]</scope>
    <source>
        <strain evidence="5 6">BH38</strain>
    </source>
</reference>
<evidence type="ECO:0000256" key="3">
    <source>
        <dbReference type="ARBA" id="ARBA00023002"/>
    </source>
</evidence>
<dbReference type="Proteomes" id="UP000271554">
    <property type="component" value="Chromosome"/>
</dbReference>
<dbReference type="Pfam" id="PF00248">
    <property type="entry name" value="Aldo_ket_red"/>
    <property type="match status" value="1"/>
</dbReference>
<dbReference type="InterPro" id="IPR023210">
    <property type="entry name" value="NADP_OxRdtase_dom"/>
</dbReference>
<evidence type="ECO:0000256" key="2">
    <source>
        <dbReference type="ARBA" id="ARBA00022857"/>
    </source>
</evidence>